<protein>
    <submittedName>
        <fullName evidence="6">Bile acid:sodium symporter family protein</fullName>
    </submittedName>
</protein>
<feature type="transmembrane region" description="Helical" evidence="5">
    <location>
        <begin position="248"/>
        <end position="267"/>
    </location>
</feature>
<dbReference type="Proteomes" id="UP000466730">
    <property type="component" value="Unassembled WGS sequence"/>
</dbReference>
<feature type="transmembrane region" description="Helical" evidence="5">
    <location>
        <begin position="213"/>
        <end position="236"/>
    </location>
</feature>
<feature type="transmembrane region" description="Helical" evidence="5">
    <location>
        <begin position="120"/>
        <end position="141"/>
    </location>
</feature>
<evidence type="ECO:0000256" key="5">
    <source>
        <dbReference type="SAM" id="Phobius"/>
    </source>
</evidence>
<dbReference type="Pfam" id="PF01758">
    <property type="entry name" value="SBF"/>
    <property type="match status" value="1"/>
</dbReference>
<dbReference type="InterPro" id="IPR038770">
    <property type="entry name" value="Na+/solute_symporter_sf"/>
</dbReference>
<dbReference type="GO" id="GO:0016020">
    <property type="term" value="C:membrane"/>
    <property type="evidence" value="ECO:0007669"/>
    <property type="project" value="UniProtKB-SubCell"/>
</dbReference>
<dbReference type="InterPro" id="IPR002657">
    <property type="entry name" value="BilAc:Na_symport/Acr3"/>
</dbReference>
<evidence type="ECO:0000256" key="3">
    <source>
        <dbReference type="ARBA" id="ARBA00022989"/>
    </source>
</evidence>
<evidence type="ECO:0000256" key="1">
    <source>
        <dbReference type="ARBA" id="ARBA00004141"/>
    </source>
</evidence>
<feature type="transmembrane region" description="Helical" evidence="5">
    <location>
        <begin position="21"/>
        <end position="44"/>
    </location>
</feature>
<feature type="transmembrane region" description="Helical" evidence="5">
    <location>
        <begin position="153"/>
        <end position="173"/>
    </location>
</feature>
<accession>A0A844BNM9</accession>
<dbReference type="InterPro" id="IPR004710">
    <property type="entry name" value="Bilac:Na_transpt"/>
</dbReference>
<organism evidence="6 7">
    <name type="scientific">Rhodovulum strictum</name>
    <dbReference type="NCBI Taxonomy" id="58314"/>
    <lineage>
        <taxon>Bacteria</taxon>
        <taxon>Pseudomonadati</taxon>
        <taxon>Pseudomonadota</taxon>
        <taxon>Alphaproteobacteria</taxon>
        <taxon>Rhodobacterales</taxon>
        <taxon>Paracoccaceae</taxon>
        <taxon>Rhodovulum</taxon>
    </lineage>
</organism>
<keyword evidence="3 5" id="KW-1133">Transmembrane helix</keyword>
<comment type="caution">
    <text evidence="6">The sequence shown here is derived from an EMBL/GenBank/DDBJ whole genome shotgun (WGS) entry which is preliminary data.</text>
</comment>
<proteinExistence type="predicted"/>
<feature type="transmembrane region" description="Helical" evidence="5">
    <location>
        <begin position="50"/>
        <end position="70"/>
    </location>
</feature>
<dbReference type="PANTHER" id="PTHR10361">
    <property type="entry name" value="SODIUM-BILE ACID COTRANSPORTER"/>
    <property type="match status" value="1"/>
</dbReference>
<dbReference type="OrthoDB" id="9806785at2"/>
<reference evidence="6 7" key="1">
    <citation type="submission" date="2019-11" db="EMBL/GenBank/DDBJ databases">
        <title>Draft Whole-Genome sequence of the marine photosynthetic bacterium Rhodovulum strictum DSM 11289.</title>
        <authorList>
            <person name="Kyndt J.A."/>
            <person name="Meyer T.E."/>
        </authorList>
    </citation>
    <scope>NUCLEOTIDE SEQUENCE [LARGE SCALE GENOMIC DNA]</scope>
    <source>
        <strain evidence="6 7">DSM 11289</strain>
    </source>
</reference>
<dbReference type="PANTHER" id="PTHR10361:SF24">
    <property type="entry name" value="P3 PROTEIN"/>
    <property type="match status" value="1"/>
</dbReference>
<keyword evidence="7" id="KW-1185">Reference proteome</keyword>
<feature type="transmembrane region" description="Helical" evidence="5">
    <location>
        <begin position="185"/>
        <end position="206"/>
    </location>
</feature>
<evidence type="ECO:0000313" key="7">
    <source>
        <dbReference type="Proteomes" id="UP000466730"/>
    </source>
</evidence>
<evidence type="ECO:0000313" key="6">
    <source>
        <dbReference type="EMBL" id="MRH22592.1"/>
    </source>
</evidence>
<keyword evidence="2 5" id="KW-0812">Transmembrane</keyword>
<evidence type="ECO:0000256" key="4">
    <source>
        <dbReference type="ARBA" id="ARBA00023136"/>
    </source>
</evidence>
<gene>
    <name evidence="6" type="ORF">GH815_16565</name>
</gene>
<keyword evidence="4 5" id="KW-0472">Membrane</keyword>
<name>A0A844BNM9_9RHOB</name>
<sequence>MFAIGLGLAPRDFRSTLTRPRALLLGLAAQMVLVPATGVLLVAIQQPEAAIGLGIVILALCPGGASSNILTRLAGGDVALSVSLTAVTNLLSVATLPVLSVLAARHFLGVELAAVEMRQVLLRVALIATLPVLLGTLVRHLAPAAAARHEPMVFRAAFALFLGIVGWAIVGSIEVLRDGMLLLGWQLAFLTLLLLGLGHGLGWLFGLAAPQRIAVGIETGVQNGALGLAVGSLLWADGAGFPLYATPSAVYGALTYALTYPLVILLWRLRRRV</sequence>
<comment type="subcellular location">
    <subcellularLocation>
        <location evidence="1">Membrane</location>
        <topology evidence="1">Multi-pass membrane protein</topology>
    </subcellularLocation>
</comment>
<dbReference type="EMBL" id="WJPO01000034">
    <property type="protein sequence ID" value="MRH22592.1"/>
    <property type="molecule type" value="Genomic_DNA"/>
</dbReference>
<evidence type="ECO:0000256" key="2">
    <source>
        <dbReference type="ARBA" id="ARBA00022692"/>
    </source>
</evidence>
<dbReference type="Gene3D" id="1.20.1530.20">
    <property type="match status" value="1"/>
</dbReference>
<feature type="transmembrane region" description="Helical" evidence="5">
    <location>
        <begin position="82"/>
        <end position="108"/>
    </location>
</feature>
<dbReference type="AlphaFoldDB" id="A0A844BNM9"/>